<organism evidence="1">
    <name type="scientific">Spodoptera frugiperda</name>
    <name type="common">Fall armyworm</name>
    <dbReference type="NCBI Taxonomy" id="7108"/>
    <lineage>
        <taxon>Eukaryota</taxon>
        <taxon>Metazoa</taxon>
        <taxon>Ecdysozoa</taxon>
        <taxon>Arthropoda</taxon>
        <taxon>Hexapoda</taxon>
        <taxon>Insecta</taxon>
        <taxon>Pterygota</taxon>
        <taxon>Neoptera</taxon>
        <taxon>Endopterygota</taxon>
        <taxon>Lepidoptera</taxon>
        <taxon>Glossata</taxon>
        <taxon>Ditrysia</taxon>
        <taxon>Noctuoidea</taxon>
        <taxon>Noctuidae</taxon>
        <taxon>Amphipyrinae</taxon>
        <taxon>Spodoptera</taxon>
    </lineage>
</organism>
<dbReference type="AlphaFoldDB" id="A0A2H1VZ41"/>
<protein>
    <submittedName>
        <fullName evidence="1">SFRICE_033101</fullName>
    </submittedName>
</protein>
<reference evidence="1" key="1">
    <citation type="submission" date="2016-07" db="EMBL/GenBank/DDBJ databases">
        <authorList>
            <person name="Bretaudeau A."/>
        </authorList>
    </citation>
    <scope>NUCLEOTIDE SEQUENCE</scope>
    <source>
        <strain evidence="1">Rice</strain>
        <tissue evidence="1">Whole body</tissue>
    </source>
</reference>
<dbReference type="EMBL" id="ODYU01005354">
    <property type="protein sequence ID" value="SOQ46110.1"/>
    <property type="molecule type" value="Genomic_DNA"/>
</dbReference>
<evidence type="ECO:0000313" key="1">
    <source>
        <dbReference type="EMBL" id="SOQ46110.1"/>
    </source>
</evidence>
<gene>
    <name evidence="1" type="ORF">SFRICE_033101</name>
</gene>
<name>A0A2H1VZ41_SPOFR</name>
<sequence length="149" mass="16903">MHMTPRLETIISGLHKEFFRAGVESATRWPTVQPLRQLETGYLPCLFVSMSFRYFGTVASAMITDELIQINMILRGGGFSPVSWVRLQTYNVNIHMTPRPEKTICGSHKELPRAKRAIIRYNLVQNLDYISHNVSLATEVLTGLLPGIE</sequence>
<accession>A0A2H1VZ41</accession>
<proteinExistence type="predicted"/>